<evidence type="ECO:0000256" key="5">
    <source>
        <dbReference type="SAM" id="SignalP"/>
    </source>
</evidence>
<dbReference type="AlphaFoldDB" id="D8Q212"/>
<dbReference type="InterPro" id="IPR002921">
    <property type="entry name" value="Fungal_lipase-type"/>
</dbReference>
<name>D8Q212_SCHCM</name>
<evidence type="ECO:0000313" key="7">
    <source>
        <dbReference type="EMBL" id="EFI98602.1"/>
    </source>
</evidence>
<dbReference type="eggNOG" id="KOG4569">
    <property type="taxonomic scope" value="Eukaryota"/>
</dbReference>
<feature type="chain" id="PRO_5003120503" description="Fungal lipase-type domain-containing protein" evidence="5">
    <location>
        <begin position="18"/>
        <end position="297"/>
    </location>
</feature>
<dbReference type="Gene3D" id="3.40.50.1820">
    <property type="entry name" value="alpha/beta hydrolase"/>
    <property type="match status" value="1"/>
</dbReference>
<dbReference type="PANTHER" id="PTHR45856:SF25">
    <property type="entry name" value="FUNGAL LIPASE-LIKE DOMAIN-CONTAINING PROTEIN"/>
    <property type="match status" value="1"/>
</dbReference>
<keyword evidence="5" id="KW-0732">Signal</keyword>
<sequence>MVLLLPFIACLWPIAAALVVRQSITELSAAEIATFTPYSNFAAAAYCPPNKTATWSCGALCNENSDFKSVAAGGDGSDVQFWYVGYSPSLKKVIVGHQGSETYYANAILTDADFFLDDLDDDLFPGFDDLGIKAHNGFIDQHAKTAESVLAAVKTAMSTYGTSSITTVGHSLGAALSQIEAVYLSLHLKGASVNTIGYGVPRVGNQEWADWLDAHLQITHVNNKEDIVPILPGRFLGFHHPSGEIHIDDSGEWLSCPGQDNTDERCSTGDVSNIFDGEPDDHGGPYNGVHMGSVNCS</sequence>
<dbReference type="EMBL" id="GL377305">
    <property type="protein sequence ID" value="EFI98602.1"/>
    <property type="molecule type" value="Genomic_DNA"/>
</dbReference>
<feature type="signal peptide" evidence="5">
    <location>
        <begin position="1"/>
        <end position="17"/>
    </location>
</feature>
<dbReference type="HOGENOM" id="CLU_032957_9_1_1"/>
<organism evidence="8">
    <name type="scientific">Schizophyllum commune (strain H4-8 / FGSC 9210)</name>
    <name type="common">Split gill fungus</name>
    <dbReference type="NCBI Taxonomy" id="578458"/>
    <lineage>
        <taxon>Eukaryota</taxon>
        <taxon>Fungi</taxon>
        <taxon>Dikarya</taxon>
        <taxon>Basidiomycota</taxon>
        <taxon>Agaricomycotina</taxon>
        <taxon>Agaricomycetes</taxon>
        <taxon>Agaricomycetidae</taxon>
        <taxon>Agaricales</taxon>
        <taxon>Schizophyllaceae</taxon>
        <taxon>Schizophyllum</taxon>
    </lineage>
</organism>
<dbReference type="CDD" id="cd00519">
    <property type="entry name" value="Lipase_3"/>
    <property type="match status" value="1"/>
</dbReference>
<reference evidence="7 8" key="1">
    <citation type="journal article" date="2010" name="Nat. Biotechnol.">
        <title>Genome sequence of the model mushroom Schizophyllum commune.</title>
        <authorList>
            <person name="Ohm R.A."/>
            <person name="de Jong J.F."/>
            <person name="Lugones L.G."/>
            <person name="Aerts A."/>
            <person name="Kothe E."/>
            <person name="Stajich J.E."/>
            <person name="de Vries R.P."/>
            <person name="Record E."/>
            <person name="Levasseur A."/>
            <person name="Baker S.E."/>
            <person name="Bartholomew K.A."/>
            <person name="Coutinho P.M."/>
            <person name="Erdmann S."/>
            <person name="Fowler T.J."/>
            <person name="Gathman A.C."/>
            <person name="Lombard V."/>
            <person name="Henrissat B."/>
            <person name="Knabe N."/>
            <person name="Kuees U."/>
            <person name="Lilly W.W."/>
            <person name="Lindquist E."/>
            <person name="Lucas S."/>
            <person name="Magnuson J.K."/>
            <person name="Piumi F."/>
            <person name="Raudaskoski M."/>
            <person name="Salamov A."/>
            <person name="Schmutz J."/>
            <person name="Schwarze F.W.M.R."/>
            <person name="vanKuyk P.A."/>
            <person name="Horton J.S."/>
            <person name="Grigoriev I.V."/>
            <person name="Woesten H.A.B."/>
        </authorList>
    </citation>
    <scope>NUCLEOTIDE SEQUENCE [LARGE SCALE GENOMIC DNA]</scope>
    <source>
        <strain evidence="8">H4-8 / FGSC 9210</strain>
    </source>
</reference>
<dbReference type="Pfam" id="PF01764">
    <property type="entry name" value="Lipase_3"/>
    <property type="match status" value="1"/>
</dbReference>
<dbReference type="VEuPathDB" id="FungiDB:SCHCODRAFT_01211776"/>
<evidence type="ECO:0000259" key="6">
    <source>
        <dbReference type="Pfam" id="PF01764"/>
    </source>
</evidence>
<dbReference type="Proteomes" id="UP000007431">
    <property type="component" value="Unassembled WGS sequence"/>
</dbReference>
<evidence type="ECO:0000256" key="3">
    <source>
        <dbReference type="ARBA" id="ARBA00047591"/>
    </source>
</evidence>
<dbReference type="OMA" id="RITHNHD"/>
<keyword evidence="8" id="KW-1185">Reference proteome</keyword>
<dbReference type="InterPro" id="IPR029058">
    <property type="entry name" value="AB_hydrolase_fold"/>
</dbReference>
<dbReference type="InterPro" id="IPR051218">
    <property type="entry name" value="Sec_MonoDiacylglyc_Lipase"/>
</dbReference>
<comment type="catalytic activity">
    <reaction evidence="4">
        <text>a monoacylglycerol + H2O = glycerol + a fatty acid + H(+)</text>
        <dbReference type="Rhea" id="RHEA:15245"/>
        <dbReference type="ChEBI" id="CHEBI:15377"/>
        <dbReference type="ChEBI" id="CHEBI:15378"/>
        <dbReference type="ChEBI" id="CHEBI:17408"/>
        <dbReference type="ChEBI" id="CHEBI:17754"/>
        <dbReference type="ChEBI" id="CHEBI:28868"/>
    </reaction>
</comment>
<dbReference type="PANTHER" id="PTHR45856">
    <property type="entry name" value="ALPHA/BETA-HYDROLASES SUPERFAMILY PROTEIN"/>
    <property type="match status" value="1"/>
</dbReference>
<evidence type="ECO:0000256" key="2">
    <source>
        <dbReference type="ARBA" id="ARBA00043996"/>
    </source>
</evidence>
<evidence type="ECO:0000256" key="1">
    <source>
        <dbReference type="ARBA" id="ARBA00023157"/>
    </source>
</evidence>
<evidence type="ECO:0000256" key="4">
    <source>
        <dbReference type="ARBA" id="ARBA00048461"/>
    </source>
</evidence>
<dbReference type="SUPFAM" id="SSF53474">
    <property type="entry name" value="alpha/beta-Hydrolases"/>
    <property type="match status" value="1"/>
</dbReference>
<dbReference type="InParanoid" id="D8Q212"/>
<accession>D8Q212</accession>
<comment type="similarity">
    <text evidence="2">Belongs to the AB hydrolase superfamily. Lipase family. Class 3 subfamily.</text>
</comment>
<protein>
    <recommendedName>
        <fullName evidence="6">Fungal lipase-type domain-containing protein</fullName>
    </recommendedName>
</protein>
<feature type="domain" description="Fungal lipase-type" evidence="6">
    <location>
        <begin position="99"/>
        <end position="234"/>
    </location>
</feature>
<proteinExistence type="inferred from homology"/>
<gene>
    <name evidence="7" type="ORF">SCHCODRAFT_54935</name>
</gene>
<keyword evidence="1" id="KW-1015">Disulfide bond</keyword>
<comment type="catalytic activity">
    <reaction evidence="3">
        <text>a diacylglycerol + H2O = a monoacylglycerol + a fatty acid + H(+)</text>
        <dbReference type="Rhea" id="RHEA:32731"/>
        <dbReference type="ChEBI" id="CHEBI:15377"/>
        <dbReference type="ChEBI" id="CHEBI:15378"/>
        <dbReference type="ChEBI" id="CHEBI:17408"/>
        <dbReference type="ChEBI" id="CHEBI:18035"/>
        <dbReference type="ChEBI" id="CHEBI:28868"/>
    </reaction>
</comment>
<evidence type="ECO:0000313" key="8">
    <source>
        <dbReference type="Proteomes" id="UP000007431"/>
    </source>
</evidence>
<dbReference type="GO" id="GO:0006629">
    <property type="term" value="P:lipid metabolic process"/>
    <property type="evidence" value="ECO:0007669"/>
    <property type="project" value="InterPro"/>
</dbReference>